<feature type="compositionally biased region" description="Low complexity" evidence="1">
    <location>
        <begin position="164"/>
        <end position="174"/>
    </location>
</feature>
<feature type="compositionally biased region" description="Low complexity" evidence="1">
    <location>
        <begin position="207"/>
        <end position="228"/>
    </location>
</feature>
<evidence type="ECO:0000313" key="2">
    <source>
        <dbReference type="EMBL" id="WOO84011.1"/>
    </source>
</evidence>
<dbReference type="RefSeq" id="XP_062630037.1">
    <property type="nucleotide sequence ID" value="XM_062774053.1"/>
</dbReference>
<dbReference type="GeneID" id="87810703"/>
<accession>A0AAF1BJY0</accession>
<protein>
    <submittedName>
        <fullName evidence="2">Uncharacterized protein</fullName>
    </submittedName>
</protein>
<name>A0AAF1BJY0_9TREE</name>
<feature type="region of interest" description="Disordered" evidence="1">
    <location>
        <begin position="205"/>
        <end position="228"/>
    </location>
</feature>
<evidence type="ECO:0000256" key="1">
    <source>
        <dbReference type="SAM" id="MobiDB-lite"/>
    </source>
</evidence>
<reference evidence="2" key="1">
    <citation type="submission" date="2023-10" db="EMBL/GenBank/DDBJ databases">
        <authorList>
            <person name="Noh H."/>
        </authorList>
    </citation>
    <scope>NUCLEOTIDE SEQUENCE</scope>
    <source>
        <strain evidence="2">DUCC4014</strain>
    </source>
</reference>
<gene>
    <name evidence="2" type="ORF">LOC62_05G007531</name>
</gene>
<evidence type="ECO:0000313" key="3">
    <source>
        <dbReference type="Proteomes" id="UP000827549"/>
    </source>
</evidence>
<organism evidence="2 3">
    <name type="scientific">Vanrija pseudolonga</name>
    <dbReference type="NCBI Taxonomy" id="143232"/>
    <lineage>
        <taxon>Eukaryota</taxon>
        <taxon>Fungi</taxon>
        <taxon>Dikarya</taxon>
        <taxon>Basidiomycota</taxon>
        <taxon>Agaricomycotina</taxon>
        <taxon>Tremellomycetes</taxon>
        <taxon>Trichosporonales</taxon>
        <taxon>Trichosporonaceae</taxon>
        <taxon>Vanrija</taxon>
    </lineage>
</organism>
<sequence>MANVPTAPETTAEIVKIDSAVTQAEVNLDTQVQYTGPWETSPSACNASGLSHTLSSTGSALIVFDETVAGASIYLGADPWAQLSLNFSNHGNDIGNPGAAAKFVDGCRKPQYRWKFWQLPGVNNYVLIEWQPPLTGASVSDPKVYLQRVVIFRTKEAVSNSIPATTTPNATTTTGGAGAGAGTGAAASSNINTAIWGPPATNVHAQTGAAGAGNATGTSSASAGASSAPHSGVGRSVVVSAGGGALALAAAAFVLL</sequence>
<dbReference type="Proteomes" id="UP000827549">
    <property type="component" value="Chromosome 5"/>
</dbReference>
<feature type="region of interest" description="Disordered" evidence="1">
    <location>
        <begin position="161"/>
        <end position="183"/>
    </location>
</feature>
<dbReference type="AlphaFoldDB" id="A0AAF1BJY0"/>
<keyword evidence="3" id="KW-1185">Reference proteome</keyword>
<dbReference type="EMBL" id="CP086718">
    <property type="protein sequence ID" value="WOO84011.1"/>
    <property type="molecule type" value="Genomic_DNA"/>
</dbReference>
<proteinExistence type="predicted"/>